<evidence type="ECO:0000313" key="2">
    <source>
        <dbReference type="Proteomes" id="UP000793456"/>
    </source>
</evidence>
<keyword evidence="2" id="KW-1185">Reference proteome</keyword>
<accession>A0ACD3R601</accession>
<organism evidence="1 2">
    <name type="scientific">Larimichthys crocea</name>
    <name type="common">Large yellow croaker</name>
    <name type="synonym">Pseudosciaena crocea</name>
    <dbReference type="NCBI Taxonomy" id="215358"/>
    <lineage>
        <taxon>Eukaryota</taxon>
        <taxon>Metazoa</taxon>
        <taxon>Chordata</taxon>
        <taxon>Craniata</taxon>
        <taxon>Vertebrata</taxon>
        <taxon>Euteleostomi</taxon>
        <taxon>Actinopterygii</taxon>
        <taxon>Neopterygii</taxon>
        <taxon>Teleostei</taxon>
        <taxon>Neoteleostei</taxon>
        <taxon>Acanthomorphata</taxon>
        <taxon>Eupercaria</taxon>
        <taxon>Sciaenidae</taxon>
        <taxon>Larimichthys</taxon>
    </lineage>
</organism>
<gene>
    <name evidence="1" type="ORF">E3U43_021438</name>
</gene>
<name>A0ACD3R601_LARCR</name>
<reference evidence="1" key="1">
    <citation type="submission" date="2018-11" db="EMBL/GenBank/DDBJ databases">
        <title>The sequence and de novo assembly of Larimichthys crocea genome using PacBio and Hi-C technologies.</title>
        <authorList>
            <person name="Xu P."/>
            <person name="Chen B."/>
            <person name="Zhou Z."/>
            <person name="Ke Q."/>
            <person name="Wu Y."/>
            <person name="Bai H."/>
            <person name="Pu F."/>
        </authorList>
    </citation>
    <scope>NUCLEOTIDE SEQUENCE</scope>
    <source>
        <tissue evidence="1">Muscle</tissue>
    </source>
</reference>
<evidence type="ECO:0000313" key="1">
    <source>
        <dbReference type="EMBL" id="TMS14976.1"/>
    </source>
</evidence>
<dbReference type="EMBL" id="CM011682">
    <property type="protein sequence ID" value="TMS14976.1"/>
    <property type="molecule type" value="Genomic_DNA"/>
</dbReference>
<protein>
    <submittedName>
        <fullName evidence="1">Uncharacterized protein</fullName>
    </submittedName>
</protein>
<comment type="caution">
    <text evidence="1">The sequence shown here is derived from an EMBL/GenBank/DDBJ whole genome shotgun (WGS) entry which is preliminary data.</text>
</comment>
<sequence>MGHCQVEGVTLSQDRVEKVNVITCCEKKQKTREENHLMEDKKKKKQEEKKKKDAAQKKATEQITKVPDSAKLDPTPPLPPVNPSAVPSVPPSSGNGKRAPSGGQPQTAQQPQTLLQQRYPPREVPPRFRQQEHKQLLKRGQPLPSGTLPLTTGRPATTEPAVAIHSSPSCSSSSTASLPTELPPQSGQGAQYDNPLWGHLPANRSATSAASSTNLSGWDQLIIDQKDTEAWPSITLSQSQAPPGGCPLDTDPGRLTSSSSSSSNSSSTSSSCSTVIMATGANSQTGHFPANHLSSKANSGPSPANHTGTSMLSSQVAANRSWGSGPGPSHCPPQSSVGSEGKSDGPVGGGGSRGWGSTSSSSTNNFNLNLNPNANPSAWPMLGHDGGGTGAGSSGGANTISPPQPTPNLCNPPAPPPAQTSTCTGANTNSNSSGIGSAWGSIMASDTSEPHPSPSTNVSFSSEPQNLKTDGPNHTNKQEPPSPIRNLPGWGSAPVGLGSMAQPPPGGPQVNGEDGSSVWGNKGDSKTSSSKEAPGWDSGWGHGGSGAGNSGGWGDQSAGGWGKQHTEETQGGWDAPSSPPQDPQASPWNRAVSTAAASEGSSDSMEGHPRHRDHSSRDNPAPLLPAQDLDPRVLCNTGWGQTPVRQHTSWDMNDTKRKNDGGTESWGSGPTTPSDAQGPSNTNMGPSQRTDPGGKNDVPGSQGPSGWGGSIAATNQPSPGWGEPPSNSKPTGGSGGWGNTSAGGPTTNIPKNGSQSWGEEKPTGWDDSHIKSTSQGWGEQPKASHNWGNSGGSNNAGDWREPEENKKSPANPGWEGESGGWKEKPRGWGMPSSGPGISGAGGNGGWGEPVCQRPSGPPQGWGGKPQDGPSNNNNNSSSGGGGGGGSMGSWGGSGTAKQRWKLEWQ</sequence>
<proteinExistence type="predicted"/>
<dbReference type="Proteomes" id="UP000793456">
    <property type="component" value="Chromosome IX"/>
</dbReference>